<evidence type="ECO:0000256" key="1">
    <source>
        <dbReference type="ARBA" id="ARBA00004255"/>
    </source>
</evidence>
<evidence type="ECO:0000256" key="11">
    <source>
        <dbReference type="ARBA" id="ARBA00045555"/>
    </source>
</evidence>
<protein>
    <recommendedName>
        <fullName evidence="12">Coatomer subunit zeta</fullName>
    </recommendedName>
</protein>
<evidence type="ECO:0000256" key="6">
    <source>
        <dbReference type="ARBA" id="ARBA00022892"/>
    </source>
</evidence>
<evidence type="ECO:0000256" key="4">
    <source>
        <dbReference type="ARBA" id="ARBA00022448"/>
    </source>
</evidence>
<evidence type="ECO:0000256" key="10">
    <source>
        <dbReference type="ARBA" id="ARBA00023329"/>
    </source>
</evidence>
<comment type="subcellular location">
    <subcellularLocation>
        <location evidence="12">Cytoplasm</location>
    </subcellularLocation>
    <subcellularLocation>
        <location evidence="1 12">Golgi apparatus membrane</location>
        <topology evidence="1 12">Peripheral membrane protein</topology>
        <orientation evidence="1 12">Cytoplasmic side</orientation>
    </subcellularLocation>
    <subcellularLocation>
        <location evidence="12">Cytoplasmic vesicle</location>
        <location evidence="12">COPI-coated vesicle membrane</location>
        <topology evidence="12">Peripheral membrane protein</topology>
        <orientation evidence="12">Cytoplasmic side</orientation>
    </subcellularLocation>
</comment>
<evidence type="ECO:0000256" key="12">
    <source>
        <dbReference type="RuleBase" id="RU366053"/>
    </source>
</evidence>
<name>A0ABR1KIC3_9PEZI</name>
<evidence type="ECO:0000256" key="2">
    <source>
        <dbReference type="ARBA" id="ARBA00006972"/>
    </source>
</evidence>
<comment type="function">
    <text evidence="11">The coatomer is a cytosolic protein complex that binds to dilysine motifs and reversibly associates with Golgi non-clathrin-coated vesicles, which further mediate biosynthetic protein transport from the ER, via the Golgi up to the trans Golgi network. Coatomer complex is required for budding from Golgi membranes, and is essential for the retrograde Golgi-to-ER transport of dilysine-tagged proteins. The zeta subunit may be involved in regulating the coat assembly and, hence, the rate of biosynthetic protein transport due to its association-dissociation properties with the coatomer complex.</text>
</comment>
<evidence type="ECO:0000256" key="7">
    <source>
        <dbReference type="ARBA" id="ARBA00022927"/>
    </source>
</evidence>
<evidence type="ECO:0000256" key="9">
    <source>
        <dbReference type="ARBA" id="ARBA00023136"/>
    </source>
</evidence>
<dbReference type="InterPro" id="IPR039652">
    <property type="entry name" value="Coatomer_zeta"/>
</dbReference>
<comment type="subunit">
    <text evidence="3 12">Oligomeric complex that consists of at least the alpha, beta, beta', gamma, delta, epsilon and zeta subunits.</text>
</comment>
<gene>
    <name evidence="14" type="ORF">IWZ03DRAFT_351331</name>
</gene>
<comment type="similarity">
    <text evidence="2 12">Belongs to the adaptor complexes small subunit family.</text>
</comment>
<keyword evidence="5 12" id="KW-0963">Cytoplasm</keyword>
<organism evidence="14 15">
    <name type="scientific">Phyllosticta citriasiana</name>
    <dbReference type="NCBI Taxonomy" id="595635"/>
    <lineage>
        <taxon>Eukaryota</taxon>
        <taxon>Fungi</taxon>
        <taxon>Dikarya</taxon>
        <taxon>Ascomycota</taxon>
        <taxon>Pezizomycotina</taxon>
        <taxon>Dothideomycetes</taxon>
        <taxon>Dothideomycetes incertae sedis</taxon>
        <taxon>Botryosphaeriales</taxon>
        <taxon>Phyllostictaceae</taxon>
        <taxon>Phyllosticta</taxon>
    </lineage>
</organism>
<dbReference type="PANTHER" id="PTHR11043">
    <property type="entry name" value="ZETA-COAT PROTEIN"/>
    <property type="match status" value="1"/>
</dbReference>
<keyword evidence="4 12" id="KW-0813">Transport</keyword>
<dbReference type="EMBL" id="JBBPHU010000010">
    <property type="protein sequence ID" value="KAK7512741.1"/>
    <property type="molecule type" value="Genomic_DNA"/>
</dbReference>
<keyword evidence="10 12" id="KW-0968">Cytoplasmic vesicle</keyword>
<reference evidence="14 15" key="1">
    <citation type="submission" date="2024-04" db="EMBL/GenBank/DDBJ databases">
        <title>Phyllosticta paracitricarpa is synonymous to the EU quarantine fungus P. citricarpa based on phylogenomic analyses.</title>
        <authorList>
            <consortium name="Lawrence Berkeley National Laboratory"/>
            <person name="Van Ingen-Buijs V.A."/>
            <person name="Van Westerhoven A.C."/>
            <person name="Haridas S."/>
            <person name="Skiadas P."/>
            <person name="Martin F."/>
            <person name="Groenewald J.Z."/>
            <person name="Crous P.W."/>
            <person name="Seidl M.F."/>
        </authorList>
    </citation>
    <scope>NUCLEOTIDE SEQUENCE [LARGE SCALE GENOMIC DNA]</scope>
    <source>
        <strain evidence="14 15">CBS 123371</strain>
    </source>
</reference>
<dbReference type="Proteomes" id="UP001363622">
    <property type="component" value="Unassembled WGS sequence"/>
</dbReference>
<keyword evidence="15" id="KW-1185">Reference proteome</keyword>
<keyword evidence="7 12" id="KW-0653">Protein transport</keyword>
<sequence length="200" mass="22224">MALSLYSVNAILILAKDDASRILAKYYDAPHKPSGTKDRSYPGANPYPSVKDQKEFEKELHKQTASQADKCDIILYDNRLVVFKQCQDIICYVVGDASENEILLYSVVLALRDSLYQVLKTPPDKRTILEHFDMVALAVDEIVDDGIILETDPRAIAARVSQPPVADFSAKNIDLSEQGLVNGWKMARSFIGKSLASQFG</sequence>
<feature type="domain" description="AP complex mu/sigma subunit" evidence="13">
    <location>
        <begin position="46"/>
        <end position="162"/>
    </location>
</feature>
<evidence type="ECO:0000313" key="15">
    <source>
        <dbReference type="Proteomes" id="UP001363622"/>
    </source>
</evidence>
<keyword evidence="8 12" id="KW-0333">Golgi apparatus</keyword>
<evidence type="ECO:0000256" key="3">
    <source>
        <dbReference type="ARBA" id="ARBA00011775"/>
    </source>
</evidence>
<evidence type="ECO:0000259" key="13">
    <source>
        <dbReference type="Pfam" id="PF01217"/>
    </source>
</evidence>
<evidence type="ECO:0000256" key="8">
    <source>
        <dbReference type="ARBA" id="ARBA00023034"/>
    </source>
</evidence>
<accession>A0ABR1KIC3</accession>
<keyword evidence="6 12" id="KW-0931">ER-Golgi transport</keyword>
<proteinExistence type="inferred from homology"/>
<dbReference type="PANTHER" id="PTHR11043:SF0">
    <property type="entry name" value="COATOMER SUBUNIT ZETA"/>
    <property type="match status" value="1"/>
</dbReference>
<dbReference type="Gene3D" id="3.30.450.60">
    <property type="match status" value="1"/>
</dbReference>
<dbReference type="Pfam" id="PF01217">
    <property type="entry name" value="Clat_adaptor_s"/>
    <property type="match status" value="1"/>
</dbReference>
<evidence type="ECO:0000256" key="5">
    <source>
        <dbReference type="ARBA" id="ARBA00022490"/>
    </source>
</evidence>
<dbReference type="SUPFAM" id="SSF64356">
    <property type="entry name" value="SNARE-like"/>
    <property type="match status" value="1"/>
</dbReference>
<comment type="caution">
    <text evidence="14">The sequence shown here is derived from an EMBL/GenBank/DDBJ whole genome shotgun (WGS) entry which is preliminary data.</text>
</comment>
<evidence type="ECO:0000313" key="14">
    <source>
        <dbReference type="EMBL" id="KAK7512741.1"/>
    </source>
</evidence>
<keyword evidence="9 12" id="KW-0472">Membrane</keyword>
<dbReference type="InterPro" id="IPR022775">
    <property type="entry name" value="AP_mu_sigma_su"/>
</dbReference>
<dbReference type="InterPro" id="IPR011012">
    <property type="entry name" value="Longin-like_dom_sf"/>
</dbReference>